<evidence type="ECO:0000313" key="2">
    <source>
        <dbReference type="Proteomes" id="UP001205843"/>
    </source>
</evidence>
<evidence type="ECO:0008006" key="3">
    <source>
        <dbReference type="Google" id="ProtNLM"/>
    </source>
</evidence>
<gene>
    <name evidence="1" type="ORF">J2T57_004395</name>
</gene>
<dbReference type="InterPro" id="IPR036525">
    <property type="entry name" value="Tubulin/FtsZ_GTPase_sf"/>
</dbReference>
<accession>A0AAE3GBF7</accession>
<sequence>MPSDSGLDLRRGRPTPAIGTTEAKLQQRKLDALTRGVHRIKDTENLAYGIHVIGVGTAGASFLSDFLNAVPGDLLDVDGSRFSGLAVNIGDDDPKKLVASSDKLPSDRIHIESLDLSSSPGGELTETLRMYPEYLRLEYPLKHENPSFSSWLTEAQIEATDHGTMQRSLAKAIYGHAYYGGNRPAHAALKRFAESVEATRAESIVCVVFALGGSVGSAIAVDLARHLSNGRFGRRVLVAGIGIAPCAGDESAHLGAQLFTTLNELDCLCDEVKNRGITQSCGELYKNPFTAGFLVVPQEPFWRRTGDLAATQRRVADELTSLLSLRKGANFWEMLRLLNWVAAPPTQHSAARTPWGAKWIHMLAAFDVNTDKTAQVRLSENIGVLSKYEPEFLEARAWDASDPAAMAWVDSMTKEFHPLAPVNLASGGAEGTAQFILPRLAKTDLDLFRSARDAYDSASTDDRAAAHSLLLEHGLLLCERSDRFDGMAGAAFGGSQHWIMVPWSGIRGDA</sequence>
<dbReference type="Gene3D" id="3.40.50.1440">
    <property type="entry name" value="Tubulin/FtsZ, GTPase domain"/>
    <property type="match status" value="1"/>
</dbReference>
<reference evidence="1" key="1">
    <citation type="submission" date="2022-03" db="EMBL/GenBank/DDBJ databases">
        <title>Genomic Encyclopedia of Type Strains, Phase III (KMG-III): the genomes of soil and plant-associated and newly described type strains.</title>
        <authorList>
            <person name="Whitman W."/>
        </authorList>
    </citation>
    <scope>NUCLEOTIDE SEQUENCE</scope>
    <source>
        <strain evidence="1">ANL 6-2</strain>
    </source>
</reference>
<dbReference type="RefSeq" id="WP_253485665.1">
    <property type="nucleotide sequence ID" value="NZ_JALJXV010000017.1"/>
</dbReference>
<dbReference type="EMBL" id="JALJXV010000017">
    <property type="protein sequence ID" value="MCP1677217.1"/>
    <property type="molecule type" value="Genomic_DNA"/>
</dbReference>
<name>A0AAE3GBF7_9GAMM</name>
<comment type="caution">
    <text evidence="1">The sequence shown here is derived from an EMBL/GenBank/DDBJ whole genome shotgun (WGS) entry which is preliminary data.</text>
</comment>
<keyword evidence="2" id="KW-1185">Reference proteome</keyword>
<dbReference type="Proteomes" id="UP001205843">
    <property type="component" value="Unassembled WGS sequence"/>
</dbReference>
<protein>
    <recommendedName>
        <fullName evidence="3">Tubulin-like protein</fullName>
    </recommendedName>
</protein>
<proteinExistence type="predicted"/>
<dbReference type="AlphaFoldDB" id="A0AAE3GBF7"/>
<organism evidence="1 2">
    <name type="scientific">Natronocella acetinitrilica</name>
    <dbReference type="NCBI Taxonomy" id="414046"/>
    <lineage>
        <taxon>Bacteria</taxon>
        <taxon>Pseudomonadati</taxon>
        <taxon>Pseudomonadota</taxon>
        <taxon>Gammaproteobacteria</taxon>
        <taxon>Chromatiales</taxon>
        <taxon>Ectothiorhodospiraceae</taxon>
        <taxon>Natronocella</taxon>
    </lineage>
</organism>
<evidence type="ECO:0000313" key="1">
    <source>
        <dbReference type="EMBL" id="MCP1677217.1"/>
    </source>
</evidence>